<evidence type="ECO:0000313" key="2">
    <source>
        <dbReference type="EMBL" id="WGW03381.1"/>
    </source>
</evidence>
<dbReference type="EC" id="2.3.1.-" evidence="2"/>
<name>A0ABY8QHD7_9RHOB</name>
<dbReference type="Pfam" id="PF13673">
    <property type="entry name" value="Acetyltransf_10"/>
    <property type="match status" value="1"/>
</dbReference>
<dbReference type="PANTHER" id="PTHR43451:SF1">
    <property type="entry name" value="ACETYLTRANSFERASE"/>
    <property type="match status" value="1"/>
</dbReference>
<keyword evidence="2" id="KW-0012">Acyltransferase</keyword>
<protein>
    <submittedName>
        <fullName evidence="2">GNAT family N-acetyltransferase</fullName>
        <ecNumber evidence="2">2.3.1.-</ecNumber>
    </submittedName>
</protein>
<feature type="domain" description="N-acetyltransferase" evidence="1">
    <location>
        <begin position="1"/>
        <end position="148"/>
    </location>
</feature>
<organism evidence="2 3">
    <name type="scientific">Tropicibacter oceani</name>
    <dbReference type="NCBI Taxonomy" id="3058420"/>
    <lineage>
        <taxon>Bacteria</taxon>
        <taxon>Pseudomonadati</taxon>
        <taxon>Pseudomonadota</taxon>
        <taxon>Alphaproteobacteria</taxon>
        <taxon>Rhodobacterales</taxon>
        <taxon>Roseobacteraceae</taxon>
        <taxon>Tropicibacter</taxon>
    </lineage>
</organism>
<dbReference type="Proteomes" id="UP001241605">
    <property type="component" value="Chromosome"/>
</dbReference>
<dbReference type="CDD" id="cd04301">
    <property type="entry name" value="NAT_SF"/>
    <property type="match status" value="1"/>
</dbReference>
<evidence type="ECO:0000259" key="1">
    <source>
        <dbReference type="PROSITE" id="PS51186"/>
    </source>
</evidence>
<proteinExistence type="predicted"/>
<reference evidence="2 3" key="1">
    <citation type="submission" date="2023-05" db="EMBL/GenBank/DDBJ databases">
        <title>YMD87, complete Genome.</title>
        <authorList>
            <person name="Zhang J."/>
            <person name="Xu X."/>
        </authorList>
    </citation>
    <scope>NUCLEOTIDE SEQUENCE [LARGE SCALE GENOMIC DNA]</scope>
    <source>
        <strain evidence="2 3">YMD87</strain>
    </source>
</reference>
<accession>A0ABY8QHD7</accession>
<dbReference type="RefSeq" id="WP_282300017.1">
    <property type="nucleotide sequence ID" value="NZ_CP124616.1"/>
</dbReference>
<dbReference type="InterPro" id="IPR000182">
    <property type="entry name" value="GNAT_dom"/>
</dbReference>
<keyword evidence="3" id="KW-1185">Reference proteome</keyword>
<dbReference type="SUPFAM" id="SSF55729">
    <property type="entry name" value="Acyl-CoA N-acyltransferases (Nat)"/>
    <property type="match status" value="1"/>
</dbReference>
<dbReference type="GO" id="GO:0016746">
    <property type="term" value="F:acyltransferase activity"/>
    <property type="evidence" value="ECO:0007669"/>
    <property type="project" value="UniProtKB-KW"/>
</dbReference>
<keyword evidence="2" id="KW-0808">Transferase</keyword>
<sequence>MYRWANSGDYDALGQVMFQAIHAEPSPYTQAQRAVWALQPPVGPDWQNRLAAQRVALAETKTGPLGFASLRADGYVDLAFILPQARGRGHFRALLNMLIQEAEAQKMPALTTHASLAAQGPFAALGFTLMHHEDVQRGGETLTRALMQRQGAGQRAMMR</sequence>
<dbReference type="Gene3D" id="3.40.630.30">
    <property type="match status" value="1"/>
</dbReference>
<dbReference type="PROSITE" id="PS51186">
    <property type="entry name" value="GNAT"/>
    <property type="match status" value="1"/>
</dbReference>
<gene>
    <name evidence="2" type="ORF">QF118_15830</name>
</gene>
<dbReference type="EMBL" id="CP124616">
    <property type="protein sequence ID" value="WGW03381.1"/>
    <property type="molecule type" value="Genomic_DNA"/>
</dbReference>
<dbReference type="InterPro" id="IPR052564">
    <property type="entry name" value="N-acetyltrans/Recomb-assoc"/>
</dbReference>
<dbReference type="PANTHER" id="PTHR43451">
    <property type="entry name" value="ACETYLTRANSFERASE (GNAT) FAMILY PROTEIN"/>
    <property type="match status" value="1"/>
</dbReference>
<evidence type="ECO:0000313" key="3">
    <source>
        <dbReference type="Proteomes" id="UP001241605"/>
    </source>
</evidence>
<dbReference type="InterPro" id="IPR016181">
    <property type="entry name" value="Acyl_CoA_acyltransferase"/>
</dbReference>